<evidence type="ECO:0000313" key="7">
    <source>
        <dbReference type="EMBL" id="AHL23785.1"/>
    </source>
</evidence>
<sequence length="138" mass="15729">MRKMRVIQTAGKRKTAIARATIREGKGRVRINHKPVEIIEPEIARFTIMEPLILAGEEIVSKVDIDVKVEGGGFMGQAEAARVAIARALVEWTNDMNLKEKFMKYDRTMLVGDSRRTEPHKPNRSTKGPRAKRQKSYR</sequence>
<dbReference type="InterPro" id="IPR014721">
    <property type="entry name" value="Ribsml_uS5_D2-typ_fold_subgr"/>
</dbReference>
<dbReference type="Pfam" id="PF00380">
    <property type="entry name" value="Ribosomal_S9"/>
    <property type="match status" value="1"/>
</dbReference>
<reference evidence="7 8" key="1">
    <citation type="submission" date="2014-02" db="EMBL/GenBank/DDBJ databases">
        <title>Genome Sequence of an Hyperthermophilic Archaeon, Thermococcus nautili 30-1, producing viral vesicles.</title>
        <authorList>
            <person name="Oberto J."/>
            <person name="Gaudin M."/>
            <person name="Cossu M."/>
            <person name="Gorlas A."/>
            <person name="Slesarev A."/>
            <person name="Marguet E."/>
            <person name="Forterre P."/>
        </authorList>
    </citation>
    <scope>NUCLEOTIDE SEQUENCE [LARGE SCALE GENOMIC DNA]</scope>
    <source>
        <strain evidence="7 8">30-1</strain>
    </source>
</reference>
<dbReference type="NCBIfam" id="TIGR03627">
    <property type="entry name" value="uS9_arch"/>
    <property type="match status" value="1"/>
</dbReference>
<evidence type="ECO:0000256" key="5">
    <source>
        <dbReference type="RuleBase" id="RU003815"/>
    </source>
</evidence>
<dbReference type="SUPFAM" id="SSF54211">
    <property type="entry name" value="Ribosomal protein S5 domain 2-like"/>
    <property type="match status" value="1"/>
</dbReference>
<dbReference type="NCBIfam" id="NF001749">
    <property type="entry name" value="PRK00474.1"/>
    <property type="match status" value="1"/>
</dbReference>
<dbReference type="Gene3D" id="3.30.230.10">
    <property type="match status" value="1"/>
</dbReference>
<dbReference type="GO" id="GO:0022627">
    <property type="term" value="C:cytosolic small ribosomal subunit"/>
    <property type="evidence" value="ECO:0007669"/>
    <property type="project" value="UniProtKB-UniRule"/>
</dbReference>
<keyword evidence="3 4" id="KW-0687">Ribonucleoprotein</keyword>
<dbReference type="Proteomes" id="UP000019434">
    <property type="component" value="Chromosome"/>
</dbReference>
<dbReference type="InterPro" id="IPR020568">
    <property type="entry name" value="Ribosomal_Su5_D2-typ_SF"/>
</dbReference>
<gene>
    <name evidence="4" type="primary">rps9</name>
    <name evidence="7" type="ORF">BD01_2192</name>
</gene>
<dbReference type="STRING" id="195522.BD01_2192"/>
<dbReference type="KEGG" id="tnu:BD01_2192"/>
<keyword evidence="2 4" id="KW-0689">Ribosomal protein</keyword>
<dbReference type="PANTHER" id="PTHR21569:SF16">
    <property type="entry name" value="RIBOSOMAL PROTEIN S16"/>
    <property type="match status" value="1"/>
</dbReference>
<dbReference type="InterPro" id="IPR020574">
    <property type="entry name" value="Ribosomal_uS9_CS"/>
</dbReference>
<evidence type="ECO:0000256" key="3">
    <source>
        <dbReference type="ARBA" id="ARBA00023274"/>
    </source>
</evidence>
<dbReference type="PANTHER" id="PTHR21569">
    <property type="entry name" value="RIBOSOMAL PROTEIN S9"/>
    <property type="match status" value="1"/>
</dbReference>
<accession>W8P8B7</accession>
<evidence type="ECO:0000256" key="1">
    <source>
        <dbReference type="ARBA" id="ARBA00005251"/>
    </source>
</evidence>
<dbReference type="EMBL" id="CP007264">
    <property type="protein sequence ID" value="AHL23785.1"/>
    <property type="molecule type" value="Genomic_DNA"/>
</dbReference>
<feature type="compositionally biased region" description="Basic residues" evidence="6">
    <location>
        <begin position="122"/>
        <end position="138"/>
    </location>
</feature>
<dbReference type="eggNOG" id="arCOG04243">
    <property type="taxonomic scope" value="Archaea"/>
</dbReference>
<dbReference type="GO" id="GO:0000462">
    <property type="term" value="P:maturation of SSU-rRNA from tricistronic rRNA transcript (SSU-rRNA, 5.8S rRNA, LSU-rRNA)"/>
    <property type="evidence" value="ECO:0007669"/>
    <property type="project" value="TreeGrafter"/>
</dbReference>
<dbReference type="InterPro" id="IPR019958">
    <property type="entry name" value="Ribosomal_uS9_archaeal"/>
</dbReference>
<evidence type="ECO:0000313" key="8">
    <source>
        <dbReference type="Proteomes" id="UP000019434"/>
    </source>
</evidence>
<evidence type="ECO:0000256" key="6">
    <source>
        <dbReference type="SAM" id="MobiDB-lite"/>
    </source>
</evidence>
<organism evidence="7 8">
    <name type="scientific">Thermococcus nautili</name>
    <dbReference type="NCBI Taxonomy" id="195522"/>
    <lineage>
        <taxon>Archaea</taxon>
        <taxon>Methanobacteriati</taxon>
        <taxon>Methanobacteriota</taxon>
        <taxon>Thermococci</taxon>
        <taxon>Thermococcales</taxon>
        <taxon>Thermococcaceae</taxon>
        <taxon>Thermococcus</taxon>
    </lineage>
</organism>
<proteinExistence type="inferred from homology"/>
<feature type="region of interest" description="Disordered" evidence="6">
    <location>
        <begin position="113"/>
        <end position="138"/>
    </location>
</feature>
<dbReference type="InterPro" id="IPR000754">
    <property type="entry name" value="Ribosomal_uS9"/>
</dbReference>
<dbReference type="GO" id="GO:0003735">
    <property type="term" value="F:structural constituent of ribosome"/>
    <property type="evidence" value="ECO:0007669"/>
    <property type="project" value="UniProtKB-UniRule"/>
</dbReference>
<dbReference type="GO" id="GO:0006412">
    <property type="term" value="P:translation"/>
    <property type="evidence" value="ECO:0007669"/>
    <property type="project" value="UniProtKB-UniRule"/>
</dbReference>
<protein>
    <recommendedName>
        <fullName evidence="4">Small ribosomal subunit protein uS9</fullName>
    </recommendedName>
</protein>
<keyword evidence="8" id="KW-1185">Reference proteome</keyword>
<dbReference type="FunFam" id="3.30.230.10:FF:000051">
    <property type="entry name" value="30S ribosomal protein S9"/>
    <property type="match status" value="1"/>
</dbReference>
<dbReference type="HOGENOM" id="CLU_046483_4_0_2"/>
<dbReference type="AlphaFoldDB" id="W8P8B7"/>
<name>W8P8B7_9EURY</name>
<dbReference type="HAMAP" id="MF_00532_A">
    <property type="entry name" value="Ribosomal_uS9_A"/>
    <property type="match status" value="1"/>
</dbReference>
<dbReference type="PROSITE" id="PS00360">
    <property type="entry name" value="RIBOSOMAL_S9"/>
    <property type="match status" value="1"/>
</dbReference>
<evidence type="ECO:0000256" key="2">
    <source>
        <dbReference type="ARBA" id="ARBA00022980"/>
    </source>
</evidence>
<evidence type="ECO:0000256" key="4">
    <source>
        <dbReference type="HAMAP-Rule" id="MF_00532"/>
    </source>
</evidence>
<comment type="similarity">
    <text evidence="1 4 5">Belongs to the universal ribosomal protein uS9 family.</text>
</comment>
<dbReference type="GO" id="GO:0003723">
    <property type="term" value="F:RNA binding"/>
    <property type="evidence" value="ECO:0007669"/>
    <property type="project" value="TreeGrafter"/>
</dbReference>